<dbReference type="PANTHER" id="PTHR30024:SF47">
    <property type="entry name" value="TAURINE-BINDING PERIPLASMIC PROTEIN"/>
    <property type="match status" value="1"/>
</dbReference>
<reference evidence="5 6" key="1">
    <citation type="submission" date="2020-02" db="EMBL/GenBank/DDBJ databases">
        <authorList>
            <person name="Li G."/>
        </authorList>
    </citation>
    <scope>NUCLEOTIDE SEQUENCE [LARGE SCALE GENOMIC DNA]</scope>
    <source>
        <strain evidence="5 6">DSM 102029</strain>
    </source>
</reference>
<feature type="signal peptide" evidence="4">
    <location>
        <begin position="1"/>
        <end position="22"/>
    </location>
</feature>
<gene>
    <name evidence="5" type="ORF">G3A50_18580</name>
</gene>
<dbReference type="Proteomes" id="UP000464751">
    <property type="component" value="Chromosome"/>
</dbReference>
<organism evidence="5 6">
    <name type="scientific">Ancylobacter pratisalsi</name>
    <dbReference type="NCBI Taxonomy" id="1745854"/>
    <lineage>
        <taxon>Bacteria</taxon>
        <taxon>Pseudomonadati</taxon>
        <taxon>Pseudomonadota</taxon>
        <taxon>Alphaproteobacteria</taxon>
        <taxon>Hyphomicrobiales</taxon>
        <taxon>Xanthobacteraceae</taxon>
        <taxon>Ancylobacter</taxon>
    </lineage>
</organism>
<dbReference type="Gene3D" id="3.40.190.10">
    <property type="entry name" value="Periplasmic binding protein-like II"/>
    <property type="match status" value="2"/>
</dbReference>
<dbReference type="SUPFAM" id="SSF53850">
    <property type="entry name" value="Periplasmic binding protein-like II"/>
    <property type="match status" value="1"/>
</dbReference>
<evidence type="ECO:0000256" key="3">
    <source>
        <dbReference type="ARBA" id="ARBA00022729"/>
    </source>
</evidence>
<evidence type="ECO:0000313" key="5">
    <source>
        <dbReference type="EMBL" id="QIB35491.1"/>
    </source>
</evidence>
<dbReference type="GO" id="GO:0042597">
    <property type="term" value="C:periplasmic space"/>
    <property type="evidence" value="ECO:0007669"/>
    <property type="project" value="UniProtKB-SubCell"/>
</dbReference>
<evidence type="ECO:0000256" key="1">
    <source>
        <dbReference type="ARBA" id="ARBA00004418"/>
    </source>
</evidence>
<comment type="subcellular location">
    <subcellularLocation>
        <location evidence="1">Periplasm</location>
    </subcellularLocation>
</comment>
<dbReference type="AlphaFoldDB" id="A0A6P1YRR9"/>
<feature type="chain" id="PRO_5027056257" evidence="4">
    <location>
        <begin position="23"/>
        <end position="337"/>
    </location>
</feature>
<sequence length="337" mass="35957">MKIRTLLLAASLLIPALGAAQAGEIEKPNVTLGVGGKPLLYYLPLTLAERLGYFKDEGLNVEINDFGGGSKSLQALIGGSVDGVTGAYEHTIRMQQKKQDVRAVIDLGRYPGIVVGVRTAEADKIKSVADLKGAKIGVTAPGSSTYILVQYLMQKAGLNPDEASFIGVGGGASAVAAMQNGEIDAISHLDPVISKLEDMGELKILVDTRTTEGTEQVFGGMNPAAVLYFKESFIKDNPNTVQALTNAFYRTLKWLEKATPEEVAATVPEAYWLGDKNLYIKAFNATRQAYSTDGNIDEASMKIALNLLTTTDPKFDAASIDLSKTFDGSFLAKAKGQ</sequence>
<keyword evidence="3 4" id="KW-0732">Signal</keyword>
<dbReference type="PANTHER" id="PTHR30024">
    <property type="entry name" value="ALIPHATIC SULFONATES-BINDING PROTEIN-RELATED"/>
    <property type="match status" value="1"/>
</dbReference>
<dbReference type="EMBL" id="CP048630">
    <property type="protein sequence ID" value="QIB35491.1"/>
    <property type="molecule type" value="Genomic_DNA"/>
</dbReference>
<dbReference type="Pfam" id="PF13379">
    <property type="entry name" value="NMT1_2"/>
    <property type="match status" value="1"/>
</dbReference>
<comment type="similarity">
    <text evidence="2">Belongs to the bacterial solute-binding protein SsuA/TauA family.</text>
</comment>
<evidence type="ECO:0000256" key="2">
    <source>
        <dbReference type="ARBA" id="ARBA00010742"/>
    </source>
</evidence>
<protein>
    <submittedName>
        <fullName evidence="5">ABC transporter substrate-binding protein</fullName>
    </submittedName>
</protein>
<evidence type="ECO:0000313" key="6">
    <source>
        <dbReference type="Proteomes" id="UP000464751"/>
    </source>
</evidence>
<evidence type="ECO:0000256" key="4">
    <source>
        <dbReference type="SAM" id="SignalP"/>
    </source>
</evidence>
<keyword evidence="6" id="KW-1185">Reference proteome</keyword>
<name>A0A6P1YRR9_9HYPH</name>
<dbReference type="RefSeq" id="WP_163076631.1">
    <property type="nucleotide sequence ID" value="NZ_CP048630.1"/>
</dbReference>
<dbReference type="GO" id="GO:0042918">
    <property type="term" value="P:alkanesulfonate transmembrane transport"/>
    <property type="evidence" value="ECO:0007669"/>
    <property type="project" value="TreeGrafter"/>
</dbReference>
<proteinExistence type="inferred from homology"/>
<dbReference type="KEGG" id="apra:G3A50_18580"/>
<accession>A0A6P1YRR9</accession>